<dbReference type="Proteomes" id="UP001515500">
    <property type="component" value="Chromosome 8"/>
</dbReference>
<proteinExistence type="predicted"/>
<dbReference type="CDD" id="cd21865">
    <property type="entry name" value="DEUBAD_NFRKB"/>
    <property type="match status" value="1"/>
</dbReference>
<dbReference type="PANTHER" id="PTHR13052">
    <property type="entry name" value="NFRKB-RELATED"/>
    <property type="match status" value="1"/>
</dbReference>
<sequence>MGIVKVRHRGPGSDSQLQRAGDVLLQRERLLLEKDSRNDSDDDEFAEVGCELAMVGDQTCSVPYDLYDLSNLKDVLSLETWNSCLTEEERFSLAAYLPDMDQETFWLTMQDLLRGDNLFFGSPLEELFQRLKGGYYSPKVTQFREVLQLLMRHKYYHSLRSYHERMSQKFVDMKNTWRDRAPNGSVEERINIWNSLKTSKPRLLVDLNAVPSDEEFPFKADKMVASIPLRKKPKYLDKEGVGHFIAPNTVSDLGVNTKLKAKGVLKIKPVEILSKQNHVVQPLPGDPWGSCRQPPKGVLKIKPKQNPSVLPERLTALPLLPELTSAEVSSLPEPKFPRQQFAFDCKPENFNNELPLLHQTGRDVKIYRSPDLPDVVQSKQRDNFPYMGTQISKRKMKILNDVRAHSAAEIQDDFPLNLNQNLRMYSNDSGMVGEYGNGENLWLKPGDLTKGYYGSPVEPCSFPLEHQGRRQIRPVPQMVSETISRVSSVGSDKHHVFPMSPDESEDSEHNHIDKINEFETSFRQTISGVPKEVHVFPITYKRKKPHVKLNTVDSLKQPVVIANSESMVLSTTDCRPTEKTKPLKIKVKGFGDYNAKFKQGMLNGLQRGSPST</sequence>
<comment type="subcellular location">
    <subcellularLocation>
        <location evidence="1">Nucleus</location>
    </subcellularLocation>
</comment>
<keyword evidence="2" id="KW-0539">Nucleus</keyword>
<dbReference type="GO" id="GO:0031011">
    <property type="term" value="C:Ino80 complex"/>
    <property type="evidence" value="ECO:0007669"/>
    <property type="project" value="InterPro"/>
</dbReference>
<dbReference type="RefSeq" id="XP_039129974.1">
    <property type="nucleotide sequence ID" value="XM_039274040.1"/>
</dbReference>
<organism evidence="4 5">
    <name type="scientific">Dioscorea cayennensis subsp. rotundata</name>
    <name type="common">White Guinea yam</name>
    <name type="synonym">Dioscorea rotundata</name>
    <dbReference type="NCBI Taxonomy" id="55577"/>
    <lineage>
        <taxon>Eukaryota</taxon>
        <taxon>Viridiplantae</taxon>
        <taxon>Streptophyta</taxon>
        <taxon>Embryophyta</taxon>
        <taxon>Tracheophyta</taxon>
        <taxon>Spermatophyta</taxon>
        <taxon>Magnoliopsida</taxon>
        <taxon>Liliopsida</taxon>
        <taxon>Dioscoreales</taxon>
        <taxon>Dioscoreaceae</taxon>
        <taxon>Dioscorea</taxon>
    </lineage>
</organism>
<reference evidence="5" key="1">
    <citation type="submission" date="2025-08" db="UniProtKB">
        <authorList>
            <consortium name="RefSeq"/>
        </authorList>
    </citation>
    <scope>IDENTIFICATION</scope>
</reference>
<dbReference type="InterPro" id="IPR024867">
    <property type="entry name" value="NFRKB"/>
</dbReference>
<feature type="domain" description="DEUBAD" evidence="3">
    <location>
        <begin position="63"/>
        <end position="176"/>
    </location>
</feature>
<gene>
    <name evidence="5" type="primary">LOC120266414</name>
</gene>
<evidence type="ECO:0000256" key="2">
    <source>
        <dbReference type="ARBA" id="ARBA00023242"/>
    </source>
</evidence>
<protein>
    <submittedName>
        <fullName evidence="5">Uncharacterized protein LOC120266414</fullName>
    </submittedName>
</protein>
<dbReference type="PROSITE" id="PS51916">
    <property type="entry name" value="DEUBAD"/>
    <property type="match status" value="1"/>
</dbReference>
<evidence type="ECO:0000313" key="5">
    <source>
        <dbReference type="RefSeq" id="XP_039129974.1"/>
    </source>
</evidence>
<evidence type="ECO:0000313" key="4">
    <source>
        <dbReference type="Proteomes" id="UP001515500"/>
    </source>
</evidence>
<dbReference type="GeneID" id="120266414"/>
<dbReference type="InterPro" id="IPR044867">
    <property type="entry name" value="DEUBAD_dom"/>
</dbReference>
<dbReference type="PANTHER" id="PTHR13052:SF3">
    <property type="entry name" value="NUCLEAR FACTOR RELATED TO KAPPA-B-BINDING PROTEIN"/>
    <property type="match status" value="1"/>
</dbReference>
<evidence type="ECO:0000259" key="3">
    <source>
        <dbReference type="PROSITE" id="PS51916"/>
    </source>
</evidence>
<name>A0AB40BU66_DIOCR</name>
<accession>A0AB40BU66</accession>
<dbReference type="AlphaFoldDB" id="A0AB40BU66"/>
<keyword evidence="4" id="KW-1185">Reference proteome</keyword>
<evidence type="ECO:0000256" key="1">
    <source>
        <dbReference type="ARBA" id="ARBA00004123"/>
    </source>
</evidence>